<reference evidence="1 2" key="1">
    <citation type="submission" date="2017-12" db="EMBL/GenBank/DDBJ databases">
        <title>Genome sequence of the active heterotrophic nitrifier-denitrifier, Cupriavidus pauculus UM1.</title>
        <authorList>
            <person name="Putonti C."/>
            <person name="Castignetti D."/>
        </authorList>
    </citation>
    <scope>NUCLEOTIDE SEQUENCE [LARGE SCALE GENOMIC DNA]</scope>
    <source>
        <strain evidence="1 2">UM1</strain>
    </source>
</reference>
<sequence length="104" mass="11813">MFVILTSKPGQFRTEAVPGVEPRETWEYLFYGRPKAIFVIAELTETQQPVKVRVVEESTAPDADPVINHVPTKFLERFDTLDAAHDALQKLAHFGSMDLSIRKQ</sequence>
<dbReference type="OrthoDB" id="2866001at2"/>
<proteinExistence type="predicted"/>
<dbReference type="RefSeq" id="WP_101681493.1">
    <property type="nucleotide sequence ID" value="NZ_PJRP01000003.1"/>
</dbReference>
<gene>
    <name evidence="1" type="ORF">CYJ10_11010</name>
</gene>
<comment type="caution">
    <text evidence="1">The sequence shown here is derived from an EMBL/GenBank/DDBJ whole genome shotgun (WGS) entry which is preliminary data.</text>
</comment>
<dbReference type="AlphaFoldDB" id="A0A2N5CFH9"/>
<name>A0A2N5CFH9_9BURK</name>
<protein>
    <submittedName>
        <fullName evidence="1">Ferredoxin</fullName>
    </submittedName>
</protein>
<evidence type="ECO:0000313" key="2">
    <source>
        <dbReference type="Proteomes" id="UP000234341"/>
    </source>
</evidence>
<evidence type="ECO:0000313" key="1">
    <source>
        <dbReference type="EMBL" id="PLQ00932.1"/>
    </source>
</evidence>
<dbReference type="EMBL" id="PJRP01000003">
    <property type="protein sequence ID" value="PLQ00932.1"/>
    <property type="molecule type" value="Genomic_DNA"/>
</dbReference>
<organism evidence="1 2">
    <name type="scientific">Cupriavidus pauculus</name>
    <dbReference type="NCBI Taxonomy" id="82633"/>
    <lineage>
        <taxon>Bacteria</taxon>
        <taxon>Pseudomonadati</taxon>
        <taxon>Pseudomonadota</taxon>
        <taxon>Betaproteobacteria</taxon>
        <taxon>Burkholderiales</taxon>
        <taxon>Burkholderiaceae</taxon>
        <taxon>Cupriavidus</taxon>
    </lineage>
</organism>
<dbReference type="Proteomes" id="UP000234341">
    <property type="component" value="Unassembled WGS sequence"/>
</dbReference>
<dbReference type="STRING" id="82633.GCA_000974605_01503"/>
<accession>A0A2N5CFH9</accession>